<sequence>MHCIDQKITNMKKVFLIALLLILQLATRAQDTSTHKLSDTLMLENIEITSTRASDKAPFTKINLDKDQIKQMNLGQDLPFVLNQTPSVVVNSDAGNGVGYTGIHIRGTDASRINVTLNGIPYNDAESQGTFFVDMPDISSSVNSIQIQRGVGTSTNGAGAFGATINLSTNVVNKEKYLELNNSYGSFNTWKNTLKIGSGLMGNHFLVDARLSRISSDGYIDRATSNLKSFYVSAAYINEKSSLRFNIISGKEKTYQAWNGVPQSYLDSARTYNSSGTEKPGAPYANETDNYIQTHYQLFYNHKINSVLSYNIAAFLSRGKGYYENYKADQSFKDYSLSDIINGNDTITSTDLVQRLWLDNYFYGSIFSLQYHKGKTNITFGGGYTEYDGKHYNIVTWAQKGFPKNYKYFNAPAIKNDFNLYAKLMQSFGAGFTGFLDLQGHFIQYKIDGFEDRPDIRIKENYSFFNPKAGISFNRNNYQVYASFAVATKEPNRDDFEAGANQIPKPETLYDLELGLEKKYASFNYGATLYYMSYHNQLVNTGKINDVGAYTRTNAPHSYRAGIELQGNSVINHWLNIGGNIAFSENKIKDFTEYIDDYDNGGQKQNHYQNTDISFSPGVVGAALINFIPLKNAEINLQSKYVGRQFLDNTSHVSRSLDPYFVENVKFSYSIFRKIFKEVNFIFQVNNVFNNLYEPNGYTYNYFSDGRLQVENYYFPMAGINFMAAINIKL</sequence>
<evidence type="ECO:0000256" key="9">
    <source>
        <dbReference type="ARBA" id="ARBA00023136"/>
    </source>
</evidence>
<evidence type="ECO:0000313" key="14">
    <source>
        <dbReference type="EMBL" id="RNI36887.1"/>
    </source>
</evidence>
<dbReference type="InterPro" id="IPR039426">
    <property type="entry name" value="TonB-dep_rcpt-like"/>
</dbReference>
<dbReference type="Proteomes" id="UP000267223">
    <property type="component" value="Unassembled WGS sequence"/>
</dbReference>
<accession>A0A3M9NHW2</accession>
<keyword evidence="5 11" id="KW-0812">Transmembrane</keyword>
<dbReference type="SUPFAM" id="SSF56935">
    <property type="entry name" value="Porins"/>
    <property type="match status" value="1"/>
</dbReference>
<dbReference type="PROSITE" id="PS52016">
    <property type="entry name" value="TONB_DEPENDENT_REC_3"/>
    <property type="match status" value="1"/>
</dbReference>
<evidence type="ECO:0000256" key="11">
    <source>
        <dbReference type="PROSITE-ProRule" id="PRU01360"/>
    </source>
</evidence>
<proteinExistence type="inferred from homology"/>
<dbReference type="Pfam" id="PF07715">
    <property type="entry name" value="Plug"/>
    <property type="match status" value="1"/>
</dbReference>
<evidence type="ECO:0000256" key="4">
    <source>
        <dbReference type="ARBA" id="ARBA00022496"/>
    </source>
</evidence>
<dbReference type="Gene3D" id="2.170.130.10">
    <property type="entry name" value="TonB-dependent receptor, plug domain"/>
    <property type="match status" value="1"/>
</dbReference>
<keyword evidence="8" id="KW-0406">Ion transport</keyword>
<keyword evidence="9 11" id="KW-0472">Membrane</keyword>
<dbReference type="PANTHER" id="PTHR32552">
    <property type="entry name" value="FERRICHROME IRON RECEPTOR-RELATED"/>
    <property type="match status" value="1"/>
</dbReference>
<feature type="signal peptide" evidence="12">
    <location>
        <begin position="1"/>
        <end position="29"/>
    </location>
</feature>
<dbReference type="PANTHER" id="PTHR32552:SF68">
    <property type="entry name" value="FERRICHROME OUTER MEMBRANE TRANSPORTER_PHAGE RECEPTOR"/>
    <property type="match status" value="1"/>
</dbReference>
<reference evidence="14 15" key="1">
    <citation type="submission" date="2018-11" db="EMBL/GenBank/DDBJ databases">
        <title>Draft genome sequence of Ferruginibacter sp. BO-59.</title>
        <authorList>
            <person name="Im W.T."/>
        </authorList>
    </citation>
    <scope>NUCLEOTIDE SEQUENCE [LARGE SCALE GENOMIC DNA]</scope>
    <source>
        <strain evidence="14 15">BO-59</strain>
    </source>
</reference>
<dbReference type="Gene3D" id="2.40.170.20">
    <property type="entry name" value="TonB-dependent receptor, beta-barrel domain"/>
    <property type="match status" value="1"/>
</dbReference>
<evidence type="ECO:0000256" key="3">
    <source>
        <dbReference type="ARBA" id="ARBA00022452"/>
    </source>
</evidence>
<evidence type="ECO:0000256" key="8">
    <source>
        <dbReference type="ARBA" id="ARBA00023065"/>
    </source>
</evidence>
<dbReference type="InterPro" id="IPR012910">
    <property type="entry name" value="Plug_dom"/>
</dbReference>
<dbReference type="EMBL" id="RJJR01000006">
    <property type="protein sequence ID" value="RNI36887.1"/>
    <property type="molecule type" value="Genomic_DNA"/>
</dbReference>
<comment type="similarity">
    <text evidence="11">Belongs to the TonB-dependent receptor family.</text>
</comment>
<comment type="caution">
    <text evidence="14">The sequence shown here is derived from an EMBL/GenBank/DDBJ whole genome shotgun (WGS) entry which is preliminary data.</text>
</comment>
<evidence type="ECO:0000256" key="7">
    <source>
        <dbReference type="ARBA" id="ARBA00023004"/>
    </source>
</evidence>
<keyword evidence="6 12" id="KW-0732">Signal</keyword>
<dbReference type="GO" id="GO:0009279">
    <property type="term" value="C:cell outer membrane"/>
    <property type="evidence" value="ECO:0007669"/>
    <property type="project" value="UniProtKB-SubCell"/>
</dbReference>
<evidence type="ECO:0000256" key="6">
    <source>
        <dbReference type="ARBA" id="ARBA00022729"/>
    </source>
</evidence>
<evidence type="ECO:0000256" key="10">
    <source>
        <dbReference type="ARBA" id="ARBA00023237"/>
    </source>
</evidence>
<feature type="chain" id="PRO_5017932626" evidence="12">
    <location>
        <begin position="30"/>
        <end position="730"/>
    </location>
</feature>
<name>A0A3M9NHW2_9BACT</name>
<feature type="domain" description="TonB-dependent receptor plug" evidence="13">
    <location>
        <begin position="57"/>
        <end position="163"/>
    </location>
</feature>
<evidence type="ECO:0000256" key="12">
    <source>
        <dbReference type="SAM" id="SignalP"/>
    </source>
</evidence>
<dbReference type="AlphaFoldDB" id="A0A3M9NHW2"/>
<keyword evidence="10 11" id="KW-0998">Cell outer membrane</keyword>
<keyword evidence="2 11" id="KW-0813">Transport</keyword>
<gene>
    <name evidence="14" type="ORF">EFY79_08980</name>
</gene>
<keyword evidence="15" id="KW-1185">Reference proteome</keyword>
<organism evidence="14 15">
    <name type="scientific">Hanamia caeni</name>
    <dbReference type="NCBI Taxonomy" id="2294116"/>
    <lineage>
        <taxon>Bacteria</taxon>
        <taxon>Pseudomonadati</taxon>
        <taxon>Bacteroidota</taxon>
        <taxon>Chitinophagia</taxon>
        <taxon>Chitinophagales</taxon>
        <taxon>Chitinophagaceae</taxon>
        <taxon>Hanamia</taxon>
    </lineage>
</organism>
<dbReference type="GO" id="GO:0015344">
    <property type="term" value="F:siderophore uptake transmembrane transporter activity"/>
    <property type="evidence" value="ECO:0007669"/>
    <property type="project" value="TreeGrafter"/>
</dbReference>
<keyword evidence="3 11" id="KW-1134">Transmembrane beta strand</keyword>
<keyword evidence="4" id="KW-0410">Iron transport</keyword>
<dbReference type="InterPro" id="IPR037066">
    <property type="entry name" value="Plug_dom_sf"/>
</dbReference>
<evidence type="ECO:0000256" key="1">
    <source>
        <dbReference type="ARBA" id="ARBA00004571"/>
    </source>
</evidence>
<evidence type="ECO:0000313" key="15">
    <source>
        <dbReference type="Proteomes" id="UP000267223"/>
    </source>
</evidence>
<protein>
    <submittedName>
        <fullName evidence="14">TonB-dependent receptor</fullName>
    </submittedName>
</protein>
<keyword evidence="7" id="KW-0408">Iron</keyword>
<evidence type="ECO:0000259" key="13">
    <source>
        <dbReference type="Pfam" id="PF07715"/>
    </source>
</evidence>
<dbReference type="OrthoDB" id="9761152at2"/>
<evidence type="ECO:0000256" key="5">
    <source>
        <dbReference type="ARBA" id="ARBA00022692"/>
    </source>
</evidence>
<keyword evidence="14" id="KW-0675">Receptor</keyword>
<comment type="subcellular location">
    <subcellularLocation>
        <location evidence="1 11">Cell outer membrane</location>
        <topology evidence="1 11">Multi-pass membrane protein</topology>
    </subcellularLocation>
</comment>
<dbReference type="InterPro" id="IPR036942">
    <property type="entry name" value="Beta-barrel_TonB_sf"/>
</dbReference>
<evidence type="ECO:0000256" key="2">
    <source>
        <dbReference type="ARBA" id="ARBA00022448"/>
    </source>
</evidence>